<gene>
    <name evidence="2" type="ORF">ATL39_1251</name>
</gene>
<keyword evidence="3" id="KW-1185">Reference proteome</keyword>
<protein>
    <submittedName>
        <fullName evidence="2">Uncharacterized protein</fullName>
    </submittedName>
</protein>
<keyword evidence="1" id="KW-0732">Signal</keyword>
<feature type="chain" id="PRO_5038808881" evidence="1">
    <location>
        <begin position="20"/>
        <end position="64"/>
    </location>
</feature>
<name>A0A419V6S6_9BACL</name>
<evidence type="ECO:0000256" key="1">
    <source>
        <dbReference type="SAM" id="SignalP"/>
    </source>
</evidence>
<proteinExistence type="predicted"/>
<dbReference type="EMBL" id="RAPK01000007">
    <property type="protein sequence ID" value="RKD75551.1"/>
    <property type="molecule type" value="Genomic_DNA"/>
</dbReference>
<accession>A0A419V6S6</accession>
<comment type="caution">
    <text evidence="2">The sequence shown here is derived from an EMBL/GenBank/DDBJ whole genome shotgun (WGS) entry which is preliminary data.</text>
</comment>
<organism evidence="2 3">
    <name type="scientific">Sinobaca qinghaiensis</name>
    <dbReference type="NCBI Taxonomy" id="342944"/>
    <lineage>
        <taxon>Bacteria</taxon>
        <taxon>Bacillati</taxon>
        <taxon>Bacillota</taxon>
        <taxon>Bacilli</taxon>
        <taxon>Bacillales</taxon>
        <taxon>Sporolactobacillaceae</taxon>
        <taxon>Sinobaca</taxon>
    </lineage>
</organism>
<sequence length="64" mass="6575">MLKSISALGLAVVIGAASAAGASTVTALENDDDKNIKQVAENVPYEVDVDISEDEISASAKKKL</sequence>
<dbReference type="Proteomes" id="UP000285120">
    <property type="component" value="Unassembled WGS sequence"/>
</dbReference>
<feature type="signal peptide" evidence="1">
    <location>
        <begin position="1"/>
        <end position="19"/>
    </location>
</feature>
<evidence type="ECO:0000313" key="2">
    <source>
        <dbReference type="EMBL" id="RKD75551.1"/>
    </source>
</evidence>
<evidence type="ECO:0000313" key="3">
    <source>
        <dbReference type="Proteomes" id="UP000285120"/>
    </source>
</evidence>
<dbReference type="AlphaFoldDB" id="A0A419V6S6"/>
<dbReference type="RefSeq" id="WP_120192421.1">
    <property type="nucleotide sequence ID" value="NZ_RAPK01000007.1"/>
</dbReference>
<reference evidence="2 3" key="1">
    <citation type="submission" date="2018-09" db="EMBL/GenBank/DDBJ databases">
        <title>Genomic Encyclopedia of Archaeal and Bacterial Type Strains, Phase II (KMG-II): from individual species to whole genera.</title>
        <authorList>
            <person name="Goeker M."/>
        </authorList>
    </citation>
    <scope>NUCLEOTIDE SEQUENCE [LARGE SCALE GENOMIC DNA]</scope>
    <source>
        <strain evidence="2 3">DSM 17008</strain>
    </source>
</reference>